<name>A0ACC2E2H5_DIPCM</name>
<evidence type="ECO:0000313" key="2">
    <source>
        <dbReference type="Proteomes" id="UP001162992"/>
    </source>
</evidence>
<gene>
    <name evidence="1" type="ORF">O6H91_04G140600</name>
</gene>
<proteinExistence type="predicted"/>
<sequence length="566" mass="62257">MVEFGEGRRKWSSSATVALGCPECGLSIIPCLICAHPIIPSVSSSSIATWKECENCGVRNPMDDQERCLLEIYPTCAMPLPVVRNVQVARIGRRAYTLTKLAQKLSVERASDSLEHAINKVFSHGERNEEKRCTNAVDKRNFKYQKVAEHIDFGGGSSAISPCLPFLESEGIYQMRHRRLDLSISKANHNHLPGYKETAECVRGTVTATEVSSHADGIAINPPLRMNSGVLCACSKASEGIKSVDVNLESAYGIRQESPSSIEPPKNVDPFLRINDTHGPAENVAMLVPQSEGSKCLTCGRQNEVPTESQPCDYGIGFVRCCSQLLELLCAQTLSADDNRPCGTYPICISSRKALIGCGKSGTHLHRVGKRFGFLSIEILRSVHSILKAHSTELLSTTNGQDFGFLQGLVEDALKLSELFVQKRAGLEKLQTLTSTTKAAQIQAKLDCAVLRKRQIFKSTGHVLERLIAERMGERFISFECHVGAFKSLLQKINLILEHCYTHVTVLLTISEGFTPHTSLPRKIIGSVEKIVTKQDSVATVLHAIRVAVPYWLLLYHDVAHTIAIL</sequence>
<reference evidence="2" key="1">
    <citation type="journal article" date="2024" name="Proc. Natl. Acad. Sci. U.S.A.">
        <title>Extraordinary preservation of gene collinearity over three hundred million years revealed in homosporous lycophytes.</title>
        <authorList>
            <person name="Li C."/>
            <person name="Wickell D."/>
            <person name="Kuo L.Y."/>
            <person name="Chen X."/>
            <person name="Nie B."/>
            <person name="Liao X."/>
            <person name="Peng D."/>
            <person name="Ji J."/>
            <person name="Jenkins J."/>
            <person name="Williams M."/>
            <person name="Shu S."/>
            <person name="Plott C."/>
            <person name="Barry K."/>
            <person name="Rajasekar S."/>
            <person name="Grimwood J."/>
            <person name="Han X."/>
            <person name="Sun S."/>
            <person name="Hou Z."/>
            <person name="He W."/>
            <person name="Dai G."/>
            <person name="Sun C."/>
            <person name="Schmutz J."/>
            <person name="Leebens-Mack J.H."/>
            <person name="Li F.W."/>
            <person name="Wang L."/>
        </authorList>
    </citation>
    <scope>NUCLEOTIDE SEQUENCE [LARGE SCALE GENOMIC DNA]</scope>
    <source>
        <strain evidence="2">cv. PW_Plant_1</strain>
    </source>
</reference>
<organism evidence="1 2">
    <name type="scientific">Diphasiastrum complanatum</name>
    <name type="common">Issler's clubmoss</name>
    <name type="synonym">Lycopodium complanatum</name>
    <dbReference type="NCBI Taxonomy" id="34168"/>
    <lineage>
        <taxon>Eukaryota</taxon>
        <taxon>Viridiplantae</taxon>
        <taxon>Streptophyta</taxon>
        <taxon>Embryophyta</taxon>
        <taxon>Tracheophyta</taxon>
        <taxon>Lycopodiopsida</taxon>
        <taxon>Lycopodiales</taxon>
        <taxon>Lycopodiaceae</taxon>
        <taxon>Lycopodioideae</taxon>
        <taxon>Diphasiastrum</taxon>
    </lineage>
</organism>
<accession>A0ACC2E2H5</accession>
<dbReference type="Proteomes" id="UP001162992">
    <property type="component" value="Chromosome 4"/>
</dbReference>
<evidence type="ECO:0000313" key="1">
    <source>
        <dbReference type="EMBL" id="KAJ7560688.1"/>
    </source>
</evidence>
<dbReference type="EMBL" id="CM055095">
    <property type="protein sequence ID" value="KAJ7560688.1"/>
    <property type="molecule type" value="Genomic_DNA"/>
</dbReference>
<keyword evidence="2" id="KW-1185">Reference proteome</keyword>
<comment type="caution">
    <text evidence="1">The sequence shown here is derived from an EMBL/GenBank/DDBJ whole genome shotgun (WGS) entry which is preliminary data.</text>
</comment>
<protein>
    <submittedName>
        <fullName evidence="1">Uncharacterized protein</fullName>
    </submittedName>
</protein>